<evidence type="ECO:0000313" key="11">
    <source>
        <dbReference type="Proteomes" id="UP001318040"/>
    </source>
</evidence>
<organism evidence="11 12">
    <name type="scientific">Petromyzon marinus</name>
    <name type="common">Sea lamprey</name>
    <dbReference type="NCBI Taxonomy" id="7757"/>
    <lineage>
        <taxon>Eukaryota</taxon>
        <taxon>Metazoa</taxon>
        <taxon>Chordata</taxon>
        <taxon>Craniata</taxon>
        <taxon>Vertebrata</taxon>
        <taxon>Cyclostomata</taxon>
        <taxon>Hyperoartia</taxon>
        <taxon>Petromyzontiformes</taxon>
        <taxon>Petromyzontidae</taxon>
        <taxon>Petromyzon</taxon>
    </lineage>
</organism>
<dbReference type="PANTHER" id="PTHR16299">
    <property type="entry name" value="CENTROSOMAL PROTEIN KIZUNA"/>
    <property type="match status" value="1"/>
</dbReference>
<evidence type="ECO:0000256" key="6">
    <source>
        <dbReference type="ARBA" id="ARBA00023212"/>
    </source>
</evidence>
<protein>
    <recommendedName>
        <fullName evidence="4">Centrosomal protein kizuna</fullName>
    </recommendedName>
    <alternativeName>
        <fullName evidence="9">Polo-like kinase 1 substrate 1</fullName>
    </alternativeName>
</protein>
<evidence type="ECO:0000256" key="3">
    <source>
        <dbReference type="ARBA" id="ARBA00010767"/>
    </source>
</evidence>
<feature type="region of interest" description="Disordered" evidence="10">
    <location>
        <begin position="229"/>
        <end position="343"/>
    </location>
</feature>
<feature type="region of interest" description="Disordered" evidence="10">
    <location>
        <begin position="657"/>
        <end position="812"/>
    </location>
</feature>
<dbReference type="CTD" id="55857"/>
<dbReference type="InterPro" id="IPR026742">
    <property type="entry name" value="Centrosomal_kizuma"/>
</dbReference>
<keyword evidence="6" id="KW-0206">Cytoskeleton</keyword>
<evidence type="ECO:0000256" key="2">
    <source>
        <dbReference type="ARBA" id="ARBA00004300"/>
    </source>
</evidence>
<comment type="subcellular location">
    <subcellularLocation>
        <location evidence="1">Cytoplasm</location>
        <location evidence="1">Cytoskeleton</location>
        <location evidence="1">Cilium basal body</location>
    </subcellularLocation>
    <subcellularLocation>
        <location evidence="2">Cytoplasm</location>
        <location evidence="2">Cytoskeleton</location>
        <location evidence="2">Microtubule organizing center</location>
        <location evidence="2">Centrosome</location>
    </subcellularLocation>
</comment>
<comment type="similarity">
    <text evidence="3">Belongs to the kizuna family.</text>
</comment>
<name>A0AAJ7STG9_PETMA</name>
<evidence type="ECO:0000256" key="1">
    <source>
        <dbReference type="ARBA" id="ARBA00004120"/>
    </source>
</evidence>
<feature type="compositionally biased region" description="Polar residues" evidence="10">
    <location>
        <begin position="717"/>
        <end position="728"/>
    </location>
</feature>
<feature type="compositionally biased region" description="Low complexity" evidence="10">
    <location>
        <begin position="609"/>
        <end position="625"/>
    </location>
</feature>
<dbReference type="Proteomes" id="UP001318040">
    <property type="component" value="Chromosome 6"/>
</dbReference>
<feature type="compositionally biased region" description="Basic and acidic residues" evidence="10">
    <location>
        <begin position="405"/>
        <end position="415"/>
    </location>
</feature>
<dbReference type="GO" id="GO:0005813">
    <property type="term" value="C:centrosome"/>
    <property type="evidence" value="ECO:0007669"/>
    <property type="project" value="UniProtKB-SubCell"/>
</dbReference>
<feature type="compositionally biased region" description="Basic and acidic residues" evidence="10">
    <location>
        <begin position="665"/>
        <end position="676"/>
    </location>
</feature>
<reference evidence="12" key="1">
    <citation type="submission" date="2025-08" db="UniProtKB">
        <authorList>
            <consortium name="RefSeq"/>
        </authorList>
    </citation>
    <scope>IDENTIFICATION</scope>
    <source>
        <tissue evidence="12">Sperm</tissue>
    </source>
</reference>
<comment type="function">
    <text evidence="8">Centrosomal protein required for establishing a robust mitotic centrosome architecture that can endure the forces that converge on the centrosomes during spindle formation. Required for stabilizing the expanded pericentriolar material around the centriole.</text>
</comment>
<feature type="region of interest" description="Disordered" evidence="10">
    <location>
        <begin position="608"/>
        <end position="629"/>
    </location>
</feature>
<evidence type="ECO:0000256" key="9">
    <source>
        <dbReference type="ARBA" id="ARBA00031153"/>
    </source>
</evidence>
<evidence type="ECO:0000313" key="12">
    <source>
        <dbReference type="RefSeq" id="XP_032804212.1"/>
    </source>
</evidence>
<feature type="compositionally biased region" description="Acidic residues" evidence="10">
    <location>
        <begin position="683"/>
        <end position="693"/>
    </location>
</feature>
<dbReference type="AlphaFoldDB" id="A0AAJ7STG9"/>
<dbReference type="RefSeq" id="XP_032804212.1">
    <property type="nucleotide sequence ID" value="XM_032948321.1"/>
</dbReference>
<keyword evidence="7" id="KW-0966">Cell projection</keyword>
<evidence type="ECO:0000256" key="4">
    <source>
        <dbReference type="ARBA" id="ARBA00013872"/>
    </source>
</evidence>
<evidence type="ECO:0000256" key="8">
    <source>
        <dbReference type="ARBA" id="ARBA00024919"/>
    </source>
</evidence>
<evidence type="ECO:0000256" key="5">
    <source>
        <dbReference type="ARBA" id="ARBA00022490"/>
    </source>
</evidence>
<dbReference type="GO" id="GO:0007051">
    <property type="term" value="P:spindle organization"/>
    <property type="evidence" value="ECO:0007669"/>
    <property type="project" value="InterPro"/>
</dbReference>
<dbReference type="KEGG" id="pmrn:116939647"/>
<evidence type="ECO:0000256" key="7">
    <source>
        <dbReference type="ARBA" id="ARBA00023273"/>
    </source>
</evidence>
<feature type="region of interest" description="Disordered" evidence="10">
    <location>
        <begin position="394"/>
        <end position="429"/>
    </location>
</feature>
<keyword evidence="5" id="KW-0963">Cytoplasm</keyword>
<feature type="compositionally biased region" description="Polar residues" evidence="10">
    <location>
        <begin position="253"/>
        <end position="263"/>
    </location>
</feature>
<dbReference type="PANTHER" id="PTHR16299:SF2">
    <property type="entry name" value="CENTROSOMAL PROTEIN KIZUNA"/>
    <property type="match status" value="1"/>
</dbReference>
<evidence type="ECO:0000256" key="10">
    <source>
        <dbReference type="SAM" id="MobiDB-lite"/>
    </source>
</evidence>
<sequence length="812" mass="89193">MSYNPVGYYANVSEIQQRLHSSEKKRLELERKLFAYSKSDHRISRLKVTKLQDYLREVCGREQAARHRNQKLLQDCDRIDAQETSLAVRTDTLRRVKLEYEKQVEQLYPSWKEQLGKKRQEVLQCAGTKQDNDNDSTPSFSRLHHPAEGFIDHYGLGKRADIIGLSVPTYQRHTLPGMSLGLGHHLPAAASTPNIGRQLHFPDDGPLLDGGIVNDEASFGPNYQRRYAMRPESQERSSSELSDVNGSRPLERSQGNSGHTMQTAVKAAVDPALQNVDSRSPETDGDSSEEGASRVENGSQDWFGKEQPTQVEFLTSVRDSGALRKGHLKQPSEMGSSSSGAQRHVTYQLDSRPDQTSTPNTARTTSFEAQAFTLLLPVEGVVIQHGDLSSSDTFPVENFNADHPLSADKHTADERNDQDENVFASEKTEDESLSACVRSELTVSGLFYLLQTIEQTLGYCEEAGGSQLYISTAVRPADMAQVIRFSNSGGGSLEEERPELSMLGAVVLQQLQRFSQETTDGCLLPEGLLTADLTAVTADTLRAHLQVDSGLLWERWYKHALHLIHHGALSTSDIATLFGPLLVSETCEHLPKAVELLKNLLEGEEAVSPDRSLSRAASDDSGSLSKSDRLSQAQLVKTLESQAYLQMRQCILKQDTLDDNAPSLDPKESSAEKLSRNDGTQAESDDDDDDDIEALLSPGRQKSVQSRDLEGAVQLSPGASGSRSSPVKSSDDGRSKTPSPKPLTVNTEHSPPNKAAGTTPPRGPRESQTTAATGFNKKAFWGDSDDSISDADVILSPRGQEARADDFDDFYD</sequence>
<keyword evidence="11" id="KW-1185">Reference proteome</keyword>
<proteinExistence type="inferred from homology"/>
<accession>A0AAJ7STG9</accession>
<gene>
    <name evidence="12" type="primary">KIZ</name>
</gene>